<evidence type="ECO:0000256" key="1">
    <source>
        <dbReference type="SAM" id="Coils"/>
    </source>
</evidence>
<dbReference type="PANTHER" id="PTHR23313:SF0">
    <property type="entry name" value="TESTIS-EXPRESSED PROTEIN 9"/>
    <property type="match status" value="1"/>
</dbReference>
<feature type="coiled-coil region" evidence="1">
    <location>
        <begin position="201"/>
        <end position="358"/>
    </location>
</feature>
<keyword evidence="4" id="KW-1185">Reference proteome</keyword>
<accession>A0A8C5MD96</accession>
<evidence type="ECO:0000313" key="4">
    <source>
        <dbReference type="Proteomes" id="UP000694569"/>
    </source>
</evidence>
<evidence type="ECO:0000256" key="2">
    <source>
        <dbReference type="SAM" id="MobiDB-lite"/>
    </source>
</evidence>
<feature type="region of interest" description="Disordered" evidence="2">
    <location>
        <begin position="110"/>
        <end position="149"/>
    </location>
</feature>
<name>A0A8C5MD96_9ANUR</name>
<dbReference type="OrthoDB" id="269872at2759"/>
<organism evidence="3 4">
    <name type="scientific">Leptobrachium leishanense</name>
    <name type="common">Leishan spiny toad</name>
    <dbReference type="NCBI Taxonomy" id="445787"/>
    <lineage>
        <taxon>Eukaryota</taxon>
        <taxon>Metazoa</taxon>
        <taxon>Chordata</taxon>
        <taxon>Craniata</taxon>
        <taxon>Vertebrata</taxon>
        <taxon>Euteleostomi</taxon>
        <taxon>Amphibia</taxon>
        <taxon>Batrachia</taxon>
        <taxon>Anura</taxon>
        <taxon>Pelobatoidea</taxon>
        <taxon>Megophryidae</taxon>
        <taxon>Leptobrachium</taxon>
    </lineage>
</organism>
<feature type="region of interest" description="Disordered" evidence="2">
    <location>
        <begin position="1"/>
        <end position="32"/>
    </location>
</feature>
<protein>
    <submittedName>
        <fullName evidence="3">Testis expressed 9</fullName>
    </submittedName>
</protein>
<reference evidence="3" key="2">
    <citation type="submission" date="2025-09" db="UniProtKB">
        <authorList>
            <consortium name="Ensembl"/>
        </authorList>
    </citation>
    <scope>IDENTIFICATION</scope>
</reference>
<evidence type="ECO:0000313" key="3">
    <source>
        <dbReference type="Ensembl" id="ENSLLEP00000012176.1"/>
    </source>
</evidence>
<gene>
    <name evidence="3" type="primary">TEX9</name>
</gene>
<dbReference type="Proteomes" id="UP000694569">
    <property type="component" value="Unplaced"/>
</dbReference>
<dbReference type="Ensembl" id="ENSLLET00000012656.1">
    <property type="protein sequence ID" value="ENSLLEP00000012176.1"/>
    <property type="gene ID" value="ENSLLEG00000007743.1"/>
</dbReference>
<dbReference type="AlphaFoldDB" id="A0A8C5MD96"/>
<feature type="coiled-coil region" evidence="1">
    <location>
        <begin position="34"/>
        <end position="71"/>
    </location>
</feature>
<dbReference type="PANTHER" id="PTHR23313">
    <property type="entry name" value="TSEC1-RELATED"/>
    <property type="match status" value="1"/>
</dbReference>
<keyword evidence="1" id="KW-0175">Coiled coil</keyword>
<dbReference type="GeneTree" id="ENSGT00390000018333"/>
<proteinExistence type="predicted"/>
<reference evidence="3" key="1">
    <citation type="submission" date="2025-08" db="UniProtKB">
        <authorList>
            <consortium name="Ensembl"/>
        </authorList>
    </citation>
    <scope>IDENTIFICATION</scope>
</reference>
<sequence length="398" mass="45306">MAECKRAPSAACGKGKKNPVSTPAVSSAMKKTPKDNLLAIEEEYKRLNAELEAKTAELVREADEVMREQQELFSRPVLARVQLFDDDYDETLRNLLSPEVPTLTLNHIKSQNKNKDNIKTTTRNRPASGTKVAKPTSRPVTRSKDTQAADDVAVPANIPDFSLAKTISNIECKMEEGLLPENTEDDVIPGISSDIGAEAQIRFLKAKLRVMQEELDKLTHDCNKKDDDNRTLTSRVKELDEERVRLQRSSNVQQTQADKFKALYEEAIRKSDGLQNQQSGLEKEIENLKRIQRQSVTSQSATEVRLNRAVEETDKYKTELNKLKQSNKDAANQERKKIEELKLENKKLEKQKGELLATFKKQLKLIDILKRQKMHIESAKMLSFTEEEFMKALEWGNP</sequence>